<sequence>MRTVSLPPPPPSQLNPAYPPSTPACSASAGYPPTWRSDGAEVGRAEERKRVGRHAGPALHGESVKHYLDNFDFEASLNKIAEGSGRLNEFLQVYGQRAHQAQRSGPVTDSTSTISKVDDLMKKGQRIVDSLARIREFVLTTQQAHLAEQAQDRRCKVTNGYEPEESHHLYGEDPKGGGGFAASDLKKRRG</sequence>
<dbReference type="Proteomes" id="UP000007129">
    <property type="component" value="Unassembled WGS sequence"/>
</dbReference>
<evidence type="ECO:0000313" key="2">
    <source>
        <dbReference type="EMBL" id="EKG08981.1"/>
    </source>
</evidence>
<feature type="region of interest" description="Disordered" evidence="1">
    <location>
        <begin position="159"/>
        <end position="190"/>
    </location>
</feature>
<evidence type="ECO:0000256" key="1">
    <source>
        <dbReference type="SAM" id="MobiDB-lite"/>
    </source>
</evidence>
<feature type="non-terminal residue" evidence="2">
    <location>
        <position position="190"/>
    </location>
</feature>
<feature type="compositionally biased region" description="Basic and acidic residues" evidence="1">
    <location>
        <begin position="38"/>
        <end position="49"/>
    </location>
</feature>
<reference evidence="2 3" key="1">
    <citation type="journal article" date="2012" name="BMC Genomics">
        <title>Tools to kill: Genome of one of the most destructive plant pathogenic fungi Macrophomina phaseolina.</title>
        <authorList>
            <person name="Islam M.S."/>
            <person name="Haque M.S."/>
            <person name="Islam M.M."/>
            <person name="Emdad E.M."/>
            <person name="Halim A."/>
            <person name="Hossen Q.M.M."/>
            <person name="Hossain M.Z."/>
            <person name="Ahmed B."/>
            <person name="Rahim S."/>
            <person name="Rahman M.S."/>
            <person name="Alam M.M."/>
            <person name="Hou S."/>
            <person name="Wan X."/>
            <person name="Saito J.A."/>
            <person name="Alam M."/>
        </authorList>
    </citation>
    <scope>NUCLEOTIDE SEQUENCE [LARGE SCALE GENOMIC DNA]</scope>
    <source>
        <strain evidence="2 3">MS6</strain>
    </source>
</reference>
<proteinExistence type="predicted"/>
<dbReference type="VEuPathDB" id="FungiDB:MPH_14059"/>
<dbReference type="OrthoDB" id="2162994at2759"/>
<dbReference type="EMBL" id="AHHD01000856">
    <property type="protein sequence ID" value="EKG08981.1"/>
    <property type="molecule type" value="Genomic_DNA"/>
</dbReference>
<evidence type="ECO:0000313" key="3">
    <source>
        <dbReference type="Proteomes" id="UP000007129"/>
    </source>
</evidence>
<dbReference type="AlphaFoldDB" id="K2QGU7"/>
<comment type="caution">
    <text evidence="2">The sequence shown here is derived from an EMBL/GenBank/DDBJ whole genome shotgun (WGS) entry which is preliminary data.</text>
</comment>
<feature type="region of interest" description="Disordered" evidence="1">
    <location>
        <begin position="1"/>
        <end position="57"/>
    </location>
</feature>
<feature type="compositionally biased region" description="Pro residues" evidence="1">
    <location>
        <begin position="1"/>
        <end position="22"/>
    </location>
</feature>
<feature type="compositionally biased region" description="Basic and acidic residues" evidence="1">
    <location>
        <begin position="164"/>
        <end position="175"/>
    </location>
</feature>
<name>K2QGU7_MACPH</name>
<gene>
    <name evidence="2" type="ORF">MPH_14059</name>
</gene>
<dbReference type="InParanoid" id="K2QGU7"/>
<dbReference type="STRING" id="1126212.K2QGU7"/>
<organism evidence="2 3">
    <name type="scientific">Macrophomina phaseolina (strain MS6)</name>
    <name type="common">Charcoal rot fungus</name>
    <dbReference type="NCBI Taxonomy" id="1126212"/>
    <lineage>
        <taxon>Eukaryota</taxon>
        <taxon>Fungi</taxon>
        <taxon>Dikarya</taxon>
        <taxon>Ascomycota</taxon>
        <taxon>Pezizomycotina</taxon>
        <taxon>Dothideomycetes</taxon>
        <taxon>Dothideomycetes incertae sedis</taxon>
        <taxon>Botryosphaeriales</taxon>
        <taxon>Botryosphaeriaceae</taxon>
        <taxon>Macrophomina</taxon>
    </lineage>
</organism>
<accession>K2QGU7</accession>
<protein>
    <submittedName>
        <fullName evidence="2">Uncharacterized protein</fullName>
    </submittedName>
</protein>
<dbReference type="HOGENOM" id="CLU_1431226_0_0_1"/>